<keyword evidence="7 8" id="KW-0539">Nucleus</keyword>
<evidence type="ECO:0000256" key="6">
    <source>
        <dbReference type="ARBA" id="ARBA00023204"/>
    </source>
</evidence>
<dbReference type="GO" id="GO:0006367">
    <property type="term" value="P:transcription initiation at RNA polymerase II promoter"/>
    <property type="evidence" value="ECO:0007669"/>
    <property type="project" value="UniProtKB-UniRule"/>
</dbReference>
<evidence type="ECO:0000256" key="4">
    <source>
        <dbReference type="ARBA" id="ARBA00023015"/>
    </source>
</evidence>
<dbReference type="InterPro" id="IPR009400">
    <property type="entry name" value="TFIIH_TTDA/Tfb5"/>
</dbReference>
<dbReference type="PANTHER" id="PTHR28580:SF1">
    <property type="entry name" value="GENERAL TRANSCRIPTION FACTOR IIH SUBUNIT 5"/>
    <property type="match status" value="1"/>
</dbReference>
<dbReference type="GO" id="GO:0006294">
    <property type="term" value="P:nucleotide-excision repair, preincision complex assembly"/>
    <property type="evidence" value="ECO:0007669"/>
    <property type="project" value="TreeGrafter"/>
</dbReference>
<dbReference type="Pfam" id="PF06331">
    <property type="entry name" value="Tfb5"/>
    <property type="match status" value="1"/>
</dbReference>
<dbReference type="InterPro" id="IPR035935">
    <property type="entry name" value="TFB5-like_sf"/>
</dbReference>
<gene>
    <name evidence="10" type="ORF">PTTT1_LOCUS7127</name>
</gene>
<accession>A0A8J9RZS4</accession>
<keyword evidence="5 8" id="KW-0804">Transcription</keyword>
<keyword evidence="4 8" id="KW-0805">Transcription regulation</keyword>
<dbReference type="AlphaFoldDB" id="A0A8J9RZS4"/>
<dbReference type="Proteomes" id="UP000836788">
    <property type="component" value="Chromosome 10"/>
</dbReference>
<dbReference type="PANTHER" id="PTHR28580">
    <property type="entry name" value="GENERAL TRANSCRIPTION FACTOR IIH SUBUNIT 5"/>
    <property type="match status" value="1"/>
</dbReference>
<sequence>MSSKRKTTSGKASSQSPSARSPRHRPKIHNDDDLPPSAGYLVSCDVPTKQFIQHLNDLKPVDKKFILQDLDATHLLVELKARDEIRRKVEEWEDSNVFSSVERVGEDLDMS</sequence>
<protein>
    <recommendedName>
        <fullName evidence="8">General transcription and DNA repair factor IIH subunit TFB5</fullName>
    </recommendedName>
</protein>
<proteinExistence type="inferred from homology"/>
<feature type="region of interest" description="Disordered" evidence="9">
    <location>
        <begin position="1"/>
        <end position="39"/>
    </location>
</feature>
<comment type="function">
    <text evidence="8">In NER, TFIIH acts by opening DNA around the lesion to allow the excision of the damaged oligonucleotide and its replacement by a new DNA fragment. In transcription, TFIIH has an essential role in transcription initiation. When the pre-initiation complex (PIC) has been established, TFIIH is required for promoter opening and promoter escape.</text>
</comment>
<evidence type="ECO:0000256" key="8">
    <source>
        <dbReference type="RuleBase" id="RU368032"/>
    </source>
</evidence>
<evidence type="ECO:0000256" key="7">
    <source>
        <dbReference type="ARBA" id="ARBA00023242"/>
    </source>
</evidence>
<dbReference type="Gene3D" id="3.30.70.1220">
    <property type="entry name" value="TFB5-like"/>
    <property type="match status" value="1"/>
</dbReference>
<keyword evidence="6 8" id="KW-0234">DNA repair</keyword>
<name>A0A8J9RZS4_PHATR</name>
<evidence type="ECO:0000256" key="1">
    <source>
        <dbReference type="ARBA" id="ARBA00004123"/>
    </source>
</evidence>
<dbReference type="SUPFAM" id="SSF142897">
    <property type="entry name" value="TFB5-like"/>
    <property type="match status" value="1"/>
</dbReference>
<evidence type="ECO:0000313" key="10">
    <source>
        <dbReference type="EMBL" id="CAG9278501.1"/>
    </source>
</evidence>
<dbReference type="SMART" id="SM01395">
    <property type="entry name" value="Tbf5"/>
    <property type="match status" value="1"/>
</dbReference>
<dbReference type="GO" id="GO:0000439">
    <property type="term" value="C:transcription factor TFIIH core complex"/>
    <property type="evidence" value="ECO:0007669"/>
    <property type="project" value="UniProtKB-UniRule"/>
</dbReference>
<evidence type="ECO:0000256" key="2">
    <source>
        <dbReference type="ARBA" id="ARBA00007470"/>
    </source>
</evidence>
<keyword evidence="3 8" id="KW-0227">DNA damage</keyword>
<comment type="subunit">
    <text evidence="8">Component of the 7-subunit TFIIH core complex.</text>
</comment>
<dbReference type="GO" id="GO:0005675">
    <property type="term" value="C:transcription factor TFIIH holo complex"/>
    <property type="evidence" value="ECO:0007669"/>
    <property type="project" value="TreeGrafter"/>
</dbReference>
<dbReference type="EMBL" id="OU594951">
    <property type="protein sequence ID" value="CAG9278501.1"/>
    <property type="molecule type" value="Genomic_DNA"/>
</dbReference>
<evidence type="ECO:0000256" key="3">
    <source>
        <dbReference type="ARBA" id="ARBA00022763"/>
    </source>
</evidence>
<evidence type="ECO:0000256" key="5">
    <source>
        <dbReference type="ARBA" id="ARBA00023163"/>
    </source>
</evidence>
<organism evidence="10">
    <name type="scientific">Phaeodactylum tricornutum</name>
    <name type="common">Diatom</name>
    <dbReference type="NCBI Taxonomy" id="2850"/>
    <lineage>
        <taxon>Eukaryota</taxon>
        <taxon>Sar</taxon>
        <taxon>Stramenopiles</taxon>
        <taxon>Ochrophyta</taxon>
        <taxon>Bacillariophyta</taxon>
        <taxon>Bacillariophyceae</taxon>
        <taxon>Bacillariophycidae</taxon>
        <taxon>Naviculales</taxon>
        <taxon>Phaeodactylaceae</taxon>
        <taxon>Phaeodactylum</taxon>
    </lineage>
</organism>
<reference evidence="10" key="1">
    <citation type="submission" date="2022-02" db="EMBL/GenBank/DDBJ databases">
        <authorList>
            <person name="Giguere J D."/>
        </authorList>
    </citation>
    <scope>NUCLEOTIDE SEQUENCE</scope>
    <source>
        <strain evidence="10">CCAP 1055/1</strain>
    </source>
</reference>
<comment type="similarity">
    <text evidence="2 8">Belongs to the TFB5 family.</text>
</comment>
<comment type="subcellular location">
    <subcellularLocation>
        <location evidence="1 8">Nucleus</location>
    </subcellularLocation>
</comment>
<evidence type="ECO:0000256" key="9">
    <source>
        <dbReference type="SAM" id="MobiDB-lite"/>
    </source>
</evidence>